<dbReference type="AlphaFoldDB" id="A0A6J6K756"/>
<comment type="pathway">
    <text evidence="1">Carotenoid biosynthesis.</text>
</comment>
<feature type="domain" description="Amine oxidase" evidence="4">
    <location>
        <begin position="15"/>
        <end position="305"/>
    </location>
</feature>
<evidence type="ECO:0000256" key="2">
    <source>
        <dbReference type="ARBA" id="ARBA00022746"/>
    </source>
</evidence>
<dbReference type="NCBIfam" id="TIGR02734">
    <property type="entry name" value="crtI_fam"/>
    <property type="match status" value="1"/>
</dbReference>
<accession>A0A6J6K756</accession>
<dbReference type="Gene3D" id="3.50.50.60">
    <property type="entry name" value="FAD/NAD(P)-binding domain"/>
    <property type="match status" value="2"/>
</dbReference>
<dbReference type="InterPro" id="IPR002937">
    <property type="entry name" value="Amino_oxidase"/>
</dbReference>
<evidence type="ECO:0000256" key="1">
    <source>
        <dbReference type="ARBA" id="ARBA00004829"/>
    </source>
</evidence>
<keyword evidence="2" id="KW-0125">Carotenoid biosynthesis</keyword>
<keyword evidence="3" id="KW-0560">Oxidoreductase</keyword>
<dbReference type="PANTHER" id="PTHR43734:SF1">
    <property type="entry name" value="PHYTOENE DESATURASE"/>
    <property type="match status" value="1"/>
</dbReference>
<sequence length="509" mass="55676">MSPDAKDVIVIGAGMGGMATAARLARKGYTVRVFEAGDRHGGKCRTEWIDGYAFDTGPSLLTLPAVYRDLFQRTGEVLGRVVELKEVDPSFDYRFHDGTHVSFANLSRKKTLDSIADSYGDDSAREWDSVMRRAESMWDVSREPFIESELKSMASLLKRRSLVRDLFVISPWKSIRGLKIKSPHLRKILDRYATYSGSDPRTAPAVLSSIAFVEEAFGAWHITGGVGKLADALYQRCLDRGVTFEFNSPVIEILHTGGEVTGVALADGRVLSAATVVANSDAGLIYSHLIKNPPASVRRAKKKIAKMEPSLAGFSLLLGLKPSTDEPLEHHTILFPHDYDAEFESIFNKKIPVEDPTIYICAPHDPTMVSKAGHEAWFVLVNAPRHGADSFDWSDRAFAQKYAQKIIDLIESRGISIRDRLELLEIRTPADLEKSVMAPGGSIYGTSSNGAQSAFNRAKNRSPLKGLYCVGGSAHPGGGLPLVGLSAEIVAEAIIKRDNPGLPSSLDRH</sequence>
<dbReference type="GO" id="GO:0016491">
    <property type="term" value="F:oxidoreductase activity"/>
    <property type="evidence" value="ECO:0007669"/>
    <property type="project" value="UniProtKB-KW"/>
</dbReference>
<reference evidence="5" key="1">
    <citation type="submission" date="2020-05" db="EMBL/GenBank/DDBJ databases">
        <authorList>
            <person name="Chiriac C."/>
            <person name="Salcher M."/>
            <person name="Ghai R."/>
            <person name="Kavagutti S V."/>
        </authorList>
    </citation>
    <scope>NUCLEOTIDE SEQUENCE</scope>
</reference>
<organism evidence="5">
    <name type="scientific">freshwater metagenome</name>
    <dbReference type="NCBI Taxonomy" id="449393"/>
    <lineage>
        <taxon>unclassified sequences</taxon>
        <taxon>metagenomes</taxon>
        <taxon>ecological metagenomes</taxon>
    </lineage>
</organism>
<protein>
    <submittedName>
        <fullName evidence="5">Unannotated protein</fullName>
    </submittedName>
</protein>
<name>A0A6J6K756_9ZZZZ</name>
<dbReference type="GO" id="GO:0016117">
    <property type="term" value="P:carotenoid biosynthetic process"/>
    <property type="evidence" value="ECO:0007669"/>
    <property type="project" value="UniProtKB-KW"/>
</dbReference>
<dbReference type="PANTHER" id="PTHR43734">
    <property type="entry name" value="PHYTOENE DESATURASE"/>
    <property type="match status" value="1"/>
</dbReference>
<evidence type="ECO:0000256" key="3">
    <source>
        <dbReference type="ARBA" id="ARBA00023002"/>
    </source>
</evidence>
<dbReference type="InterPro" id="IPR036188">
    <property type="entry name" value="FAD/NAD-bd_sf"/>
</dbReference>
<evidence type="ECO:0000259" key="4">
    <source>
        <dbReference type="Pfam" id="PF01593"/>
    </source>
</evidence>
<dbReference type="InterPro" id="IPR014105">
    <property type="entry name" value="Carotenoid/retinoid_OxRdtase"/>
</dbReference>
<dbReference type="EMBL" id="CAEZWL010000001">
    <property type="protein sequence ID" value="CAB4644175.1"/>
    <property type="molecule type" value="Genomic_DNA"/>
</dbReference>
<proteinExistence type="predicted"/>
<dbReference type="SUPFAM" id="SSF51905">
    <property type="entry name" value="FAD/NAD(P)-binding domain"/>
    <property type="match status" value="1"/>
</dbReference>
<evidence type="ECO:0000313" key="5">
    <source>
        <dbReference type="EMBL" id="CAB4644175.1"/>
    </source>
</evidence>
<gene>
    <name evidence="5" type="ORF">UFOPK2243_00043</name>
</gene>
<dbReference type="Pfam" id="PF01593">
    <property type="entry name" value="Amino_oxidase"/>
    <property type="match status" value="1"/>
</dbReference>